<keyword evidence="2" id="KW-1185">Reference proteome</keyword>
<dbReference type="EMBL" id="NSJB01000007">
    <property type="protein sequence ID" value="PAT36715.1"/>
    <property type="molecule type" value="Genomic_DNA"/>
</dbReference>
<gene>
    <name evidence="1" type="ORF">CK625_09515</name>
</gene>
<proteinExistence type="predicted"/>
<accession>A0A2A2ADW1</accession>
<sequence length="316" mass="35016">MVTKIWVLDEGSIGATLLEAMQKDQAVIYDGVAYWAEGSGKTGIIQHLKFTEHSVDNAKQLMEQLQTVASATQNVAQAVQSMQNVLMATQVLSSVVIVGAIVVQTQYLGRKLDAIQDTVDEIAQTQHEQSLVFYMDKISDYMGYVEYARSLLEDRAMAAEIRDVASPLLAHLGGKRNHIASLVDNIAGYVKTCARERSESKHFKLMLDFIHMLVDILPGALHAEHLLAARIGKPAQAQSILWSGSQKYEQMLGSYRGLMNQLNREMVAGTLGHQGGQVFMEYRPKLQELLQSPVNQMLLFKQQAKIAMQSAPSLVL</sequence>
<dbReference type="AlphaFoldDB" id="A0A2A2ADW1"/>
<dbReference type="Proteomes" id="UP000218054">
    <property type="component" value="Unassembled WGS sequence"/>
</dbReference>
<comment type="caution">
    <text evidence="1">The sequence shown here is derived from an EMBL/GenBank/DDBJ whole genome shotgun (WGS) entry which is preliminary data.</text>
</comment>
<evidence type="ECO:0000313" key="2">
    <source>
        <dbReference type="Proteomes" id="UP000218054"/>
    </source>
</evidence>
<name>A0A2A2ADW1_9BURK</name>
<protein>
    <submittedName>
        <fullName evidence="1">Uncharacterized protein</fullName>
    </submittedName>
</protein>
<organism evidence="1 2">
    <name type="scientific">Vandammella animalimorsus</name>
    <dbReference type="NCBI Taxonomy" id="2029117"/>
    <lineage>
        <taxon>Bacteria</taxon>
        <taxon>Pseudomonadati</taxon>
        <taxon>Pseudomonadota</taxon>
        <taxon>Betaproteobacteria</taxon>
        <taxon>Burkholderiales</taxon>
        <taxon>Comamonadaceae</taxon>
        <taxon>Vandammella</taxon>
    </lineage>
</organism>
<evidence type="ECO:0000313" key="1">
    <source>
        <dbReference type="EMBL" id="PAT36715.1"/>
    </source>
</evidence>
<reference evidence="1 2" key="1">
    <citation type="submission" date="2017-08" db="EMBL/GenBank/DDBJ databases">
        <title>WGS of Clinical strains of the CDC Group NO-1 linked to zoonotic infections in humans.</title>
        <authorList>
            <person name="Bernier A.-M."/>
            <person name="Bernard K."/>
        </authorList>
    </citation>
    <scope>NUCLEOTIDE SEQUENCE [LARGE SCALE GENOMIC DNA]</scope>
    <source>
        <strain evidence="1 2">NML00-0135</strain>
    </source>
</reference>